<sequence>MRNIQILIEYDGTDYCGWQKQVNGISVQEKILNSLGKVMRDTQKITGSGRTDAGVHAWEQSANFYTESKIPIDRVPLALNTHLPPDIRVIGAAERPEEFHSRYHAVGKIYEYKVLTGQFPSALNRNRYWHVKDSLDMGEIEKAMAFFKGTHDFTAFSSAKSKVEDKVRTVNRLETEIVGRELIFQIEGDGFLYNMVRIIIGTLIEVGRGKLKAEVIPKILVAKNRSLAGPTAPPQGLYLKKVLY</sequence>
<dbReference type="HAMAP" id="MF_00171">
    <property type="entry name" value="TruA"/>
    <property type="match status" value="1"/>
</dbReference>
<evidence type="ECO:0000256" key="5">
    <source>
        <dbReference type="PIRSR" id="PIRSR001430-1"/>
    </source>
</evidence>
<dbReference type="FunFam" id="3.30.70.580:FF:000001">
    <property type="entry name" value="tRNA pseudouridine synthase A"/>
    <property type="match status" value="1"/>
</dbReference>
<dbReference type="GO" id="GO:0160147">
    <property type="term" value="F:tRNA pseudouridine(38-40) synthase activity"/>
    <property type="evidence" value="ECO:0007669"/>
    <property type="project" value="UniProtKB-EC"/>
</dbReference>
<evidence type="ECO:0000259" key="8">
    <source>
        <dbReference type="Pfam" id="PF01416"/>
    </source>
</evidence>
<reference evidence="9 10" key="1">
    <citation type="submission" date="2016-11" db="EMBL/GenBank/DDBJ databases">
        <authorList>
            <person name="Jaros S."/>
            <person name="Januszkiewicz K."/>
            <person name="Wedrychowicz H."/>
        </authorList>
    </citation>
    <scope>NUCLEOTIDE SEQUENCE [LARGE SCALE GENOMIC DNA]</scope>
    <source>
        <strain evidence="9 10">DSM 14828</strain>
    </source>
</reference>
<evidence type="ECO:0000313" key="10">
    <source>
        <dbReference type="Proteomes" id="UP000184251"/>
    </source>
</evidence>
<dbReference type="InterPro" id="IPR001406">
    <property type="entry name" value="PsdUridine_synth_TruA"/>
</dbReference>
<feature type="active site" description="Nucleophile" evidence="4 5">
    <location>
        <position position="52"/>
    </location>
</feature>
<keyword evidence="2 4" id="KW-0819">tRNA processing</keyword>
<comment type="caution">
    <text evidence="4">Lacks conserved residue(s) required for the propagation of feature annotation.</text>
</comment>
<dbReference type="Gene3D" id="3.30.70.660">
    <property type="entry name" value="Pseudouridine synthase I, catalytic domain, C-terminal subdomain"/>
    <property type="match status" value="1"/>
</dbReference>
<evidence type="ECO:0000256" key="2">
    <source>
        <dbReference type="ARBA" id="ARBA00022694"/>
    </source>
</evidence>
<dbReference type="RefSeq" id="WP_073271073.1">
    <property type="nucleotide sequence ID" value="NZ_FQTU01000012.1"/>
</dbReference>
<dbReference type="GO" id="GO:0031119">
    <property type="term" value="P:tRNA pseudouridine synthesis"/>
    <property type="evidence" value="ECO:0007669"/>
    <property type="project" value="UniProtKB-UniRule"/>
</dbReference>
<dbReference type="EC" id="5.4.99.12" evidence="4"/>
<comment type="catalytic activity">
    <reaction evidence="4 7">
        <text>uridine(38/39/40) in tRNA = pseudouridine(38/39/40) in tRNA</text>
        <dbReference type="Rhea" id="RHEA:22376"/>
        <dbReference type="Rhea" id="RHEA-COMP:10085"/>
        <dbReference type="Rhea" id="RHEA-COMP:10087"/>
        <dbReference type="ChEBI" id="CHEBI:65314"/>
        <dbReference type="ChEBI" id="CHEBI:65315"/>
        <dbReference type="EC" id="5.4.99.12"/>
    </reaction>
</comment>
<feature type="binding site" evidence="4 6">
    <location>
        <position position="110"/>
    </location>
    <ligand>
        <name>substrate</name>
    </ligand>
</feature>
<dbReference type="InterPro" id="IPR020097">
    <property type="entry name" value="PsdUridine_synth_TruA_a/b_dom"/>
</dbReference>
<gene>
    <name evidence="4" type="primary">truA</name>
    <name evidence="9" type="ORF">SAMN02746064_01716</name>
</gene>
<dbReference type="GO" id="GO:0003723">
    <property type="term" value="F:RNA binding"/>
    <property type="evidence" value="ECO:0007669"/>
    <property type="project" value="InterPro"/>
</dbReference>
<organism evidence="9 10">
    <name type="scientific">Alkalibacter saccharofermentans DSM 14828</name>
    <dbReference type="NCBI Taxonomy" id="1120975"/>
    <lineage>
        <taxon>Bacteria</taxon>
        <taxon>Bacillati</taxon>
        <taxon>Bacillota</taxon>
        <taxon>Clostridia</taxon>
        <taxon>Eubacteriales</taxon>
        <taxon>Eubacteriaceae</taxon>
        <taxon>Alkalibacter</taxon>
    </lineage>
</organism>
<dbReference type="PANTHER" id="PTHR11142:SF0">
    <property type="entry name" value="TRNA PSEUDOURIDINE SYNTHASE-LIKE 1"/>
    <property type="match status" value="1"/>
</dbReference>
<dbReference type="PANTHER" id="PTHR11142">
    <property type="entry name" value="PSEUDOURIDYLATE SYNTHASE"/>
    <property type="match status" value="1"/>
</dbReference>
<feature type="domain" description="Pseudouridine synthase I TruA alpha/beta" evidence="8">
    <location>
        <begin position="143"/>
        <end position="244"/>
    </location>
</feature>
<comment type="similarity">
    <text evidence="1 4 7">Belongs to the tRNA pseudouridine synthase TruA family.</text>
</comment>
<dbReference type="EMBL" id="FQTU01000012">
    <property type="protein sequence ID" value="SHF02656.1"/>
    <property type="molecule type" value="Genomic_DNA"/>
</dbReference>
<proteinExistence type="inferred from homology"/>
<dbReference type="STRING" id="1120975.SAMN02746064_01716"/>
<evidence type="ECO:0000256" key="6">
    <source>
        <dbReference type="PIRSR" id="PIRSR001430-2"/>
    </source>
</evidence>
<dbReference type="InterPro" id="IPR020094">
    <property type="entry name" value="TruA/RsuA/RluB/E/F_N"/>
</dbReference>
<dbReference type="InterPro" id="IPR020095">
    <property type="entry name" value="PsdUridine_synth_TruA_C"/>
</dbReference>
<comment type="function">
    <text evidence="4">Formation of pseudouridine at positions 38, 39 and 40 in the anticodon stem and loop of transfer RNAs.</text>
</comment>
<protein>
    <recommendedName>
        <fullName evidence="4">tRNA pseudouridine synthase A</fullName>
        <ecNumber evidence="4">5.4.99.12</ecNumber>
    </recommendedName>
    <alternativeName>
        <fullName evidence="4">tRNA pseudouridine(38-40) synthase</fullName>
    </alternativeName>
    <alternativeName>
        <fullName evidence="4">tRNA pseudouridylate synthase I</fullName>
    </alternativeName>
    <alternativeName>
        <fullName evidence="4">tRNA-uridine isomerase I</fullName>
    </alternativeName>
</protein>
<feature type="domain" description="Pseudouridine synthase I TruA alpha/beta" evidence="8">
    <location>
        <begin position="8"/>
        <end position="103"/>
    </location>
</feature>
<dbReference type="InterPro" id="IPR020103">
    <property type="entry name" value="PsdUridine_synth_cat_dom_sf"/>
</dbReference>
<name>A0A1M4YAN3_9FIRM</name>
<evidence type="ECO:0000256" key="4">
    <source>
        <dbReference type="HAMAP-Rule" id="MF_00171"/>
    </source>
</evidence>
<dbReference type="NCBIfam" id="TIGR00071">
    <property type="entry name" value="hisT_truA"/>
    <property type="match status" value="1"/>
</dbReference>
<evidence type="ECO:0000313" key="9">
    <source>
        <dbReference type="EMBL" id="SHF02656.1"/>
    </source>
</evidence>
<evidence type="ECO:0000256" key="3">
    <source>
        <dbReference type="ARBA" id="ARBA00023235"/>
    </source>
</evidence>
<dbReference type="Pfam" id="PF01416">
    <property type="entry name" value="PseudoU_synth_1"/>
    <property type="match status" value="2"/>
</dbReference>
<dbReference type="OrthoDB" id="9811823at2"/>
<keyword evidence="3 4" id="KW-0413">Isomerase</keyword>
<dbReference type="CDD" id="cd02570">
    <property type="entry name" value="PseudoU_synth_EcTruA"/>
    <property type="match status" value="1"/>
</dbReference>
<evidence type="ECO:0000256" key="7">
    <source>
        <dbReference type="RuleBase" id="RU003792"/>
    </source>
</evidence>
<dbReference type="AlphaFoldDB" id="A0A1M4YAN3"/>
<keyword evidence="10" id="KW-1185">Reference proteome</keyword>
<accession>A0A1M4YAN3</accession>
<dbReference type="Gene3D" id="3.30.70.580">
    <property type="entry name" value="Pseudouridine synthase I, catalytic domain, N-terminal subdomain"/>
    <property type="match status" value="1"/>
</dbReference>
<comment type="subunit">
    <text evidence="4">Homodimer.</text>
</comment>
<dbReference type="SUPFAM" id="SSF55120">
    <property type="entry name" value="Pseudouridine synthase"/>
    <property type="match status" value="1"/>
</dbReference>
<dbReference type="PIRSF" id="PIRSF001430">
    <property type="entry name" value="tRNA_psdUrid_synth"/>
    <property type="match status" value="1"/>
</dbReference>
<dbReference type="Proteomes" id="UP000184251">
    <property type="component" value="Unassembled WGS sequence"/>
</dbReference>
<evidence type="ECO:0000256" key="1">
    <source>
        <dbReference type="ARBA" id="ARBA00009375"/>
    </source>
</evidence>